<accession>A0ABT5K3H7</accession>
<sequence>MMTKAINEFENFIDAVVDELIAIPDDQVLNDVVPATVQAEGLRRLQAAKVQAGQVRLAAAKAAVSTVSAWPRPLPSIQT</sequence>
<name>A0ABT5K3H7_9BURK</name>
<evidence type="ECO:0000313" key="1">
    <source>
        <dbReference type="EMBL" id="MDC8759534.1"/>
    </source>
</evidence>
<keyword evidence="2" id="KW-1185">Reference proteome</keyword>
<dbReference type="RefSeq" id="WP_273672754.1">
    <property type="nucleotide sequence ID" value="NZ_JAQQXR010000007.1"/>
</dbReference>
<reference evidence="1 2" key="1">
    <citation type="submission" date="2022-10" db="EMBL/GenBank/DDBJ databases">
        <title>Janthinobacterium sp. hw3 Genome sequencing.</title>
        <authorList>
            <person name="Park S."/>
        </authorList>
    </citation>
    <scope>NUCLEOTIDE SEQUENCE [LARGE SCALE GENOMIC DNA]</scope>
    <source>
        <strain evidence="2">hw3</strain>
    </source>
</reference>
<comment type="caution">
    <text evidence="1">The sequence shown here is derived from an EMBL/GenBank/DDBJ whole genome shotgun (WGS) entry which is preliminary data.</text>
</comment>
<organism evidence="1 2">
    <name type="scientific">Janthinobacterium fluminis</name>
    <dbReference type="NCBI Taxonomy" id="2987524"/>
    <lineage>
        <taxon>Bacteria</taxon>
        <taxon>Pseudomonadati</taxon>
        <taxon>Pseudomonadota</taxon>
        <taxon>Betaproteobacteria</taxon>
        <taxon>Burkholderiales</taxon>
        <taxon>Oxalobacteraceae</taxon>
        <taxon>Janthinobacterium</taxon>
    </lineage>
</organism>
<protein>
    <submittedName>
        <fullName evidence="1">Uncharacterized protein</fullName>
    </submittedName>
</protein>
<dbReference type="Proteomes" id="UP001221208">
    <property type="component" value="Unassembled WGS sequence"/>
</dbReference>
<proteinExistence type="predicted"/>
<evidence type="ECO:0000313" key="2">
    <source>
        <dbReference type="Proteomes" id="UP001221208"/>
    </source>
</evidence>
<dbReference type="EMBL" id="JAQQXR010000007">
    <property type="protein sequence ID" value="MDC8759534.1"/>
    <property type="molecule type" value="Genomic_DNA"/>
</dbReference>
<gene>
    <name evidence="1" type="ORF">OIK44_18280</name>
</gene>